<reference evidence="1 2" key="1">
    <citation type="submission" date="2018-12" db="EMBL/GenBank/DDBJ databases">
        <authorList>
            <consortium name="Pathogen Informatics"/>
        </authorList>
    </citation>
    <scope>NUCLEOTIDE SEQUENCE [LARGE SCALE GENOMIC DNA]</scope>
    <source>
        <strain evidence="1 2">NCTC13079</strain>
    </source>
</reference>
<dbReference type="RefSeq" id="WP_126464812.1">
    <property type="nucleotide sequence ID" value="NZ_JAUSWF010000002.1"/>
</dbReference>
<organism evidence="1 2">
    <name type="scientific">Aedoeadaptatus ivorii</name>
    <dbReference type="NCBI Taxonomy" id="54006"/>
    <lineage>
        <taxon>Bacteria</taxon>
        <taxon>Bacillati</taxon>
        <taxon>Bacillota</taxon>
        <taxon>Tissierellia</taxon>
        <taxon>Tissierellales</taxon>
        <taxon>Peptoniphilaceae</taxon>
        <taxon>Aedoeadaptatus</taxon>
    </lineage>
</organism>
<dbReference type="AlphaFoldDB" id="A0A448V049"/>
<proteinExistence type="predicted"/>
<sequence length="87" mass="10100">MEKLRYVSSETYIEGIIVRLTEASVTIDFKGRMGQLKVPLRYIISDYPLEEGMEIGMLMSMPEVISPDVNEGYQRNIELRRERGLED</sequence>
<accession>A0A448V049</accession>
<dbReference type="OrthoDB" id="3233899at2"/>
<protein>
    <submittedName>
        <fullName evidence="1">Uncharacterized protein</fullName>
    </submittedName>
</protein>
<dbReference type="KEGG" id="piv:NCTC13079_00353"/>
<dbReference type="InterPro" id="IPR048108">
    <property type="entry name" value="CBO2463_dom"/>
</dbReference>
<evidence type="ECO:0000313" key="1">
    <source>
        <dbReference type="EMBL" id="VEJ34845.1"/>
    </source>
</evidence>
<dbReference type="Proteomes" id="UP000269544">
    <property type="component" value="Chromosome"/>
</dbReference>
<name>A0A448V049_9FIRM</name>
<dbReference type="NCBIfam" id="NF041553">
    <property type="entry name" value="CBO2463_dom"/>
    <property type="match status" value="1"/>
</dbReference>
<dbReference type="EMBL" id="LR134523">
    <property type="protein sequence ID" value="VEJ34845.1"/>
    <property type="molecule type" value="Genomic_DNA"/>
</dbReference>
<evidence type="ECO:0000313" key="2">
    <source>
        <dbReference type="Proteomes" id="UP000269544"/>
    </source>
</evidence>
<keyword evidence="2" id="KW-1185">Reference proteome</keyword>
<gene>
    <name evidence="1" type="ORF">NCTC13079_00353</name>
</gene>